<reference evidence="2 3" key="1">
    <citation type="submission" date="2024-03" db="EMBL/GenBank/DDBJ databases">
        <title>The Acrasis kona genome and developmental transcriptomes reveal deep origins of eukaryotic multicellular pathways.</title>
        <authorList>
            <person name="Sheikh S."/>
            <person name="Fu C.-J."/>
            <person name="Brown M.W."/>
            <person name="Baldauf S.L."/>
        </authorList>
    </citation>
    <scope>NUCLEOTIDE SEQUENCE [LARGE SCALE GENOMIC DNA]</scope>
    <source>
        <strain evidence="2 3">ATCC MYA-3509</strain>
    </source>
</reference>
<evidence type="ECO:0000256" key="1">
    <source>
        <dbReference type="SAM" id="MobiDB-lite"/>
    </source>
</evidence>
<dbReference type="EMBL" id="JAOPGA020001459">
    <property type="protein sequence ID" value="KAL0488650.1"/>
    <property type="molecule type" value="Genomic_DNA"/>
</dbReference>
<feature type="region of interest" description="Disordered" evidence="1">
    <location>
        <begin position="511"/>
        <end position="531"/>
    </location>
</feature>
<gene>
    <name evidence="2" type="ORF">AKO1_015712</name>
</gene>
<organism evidence="2 3">
    <name type="scientific">Acrasis kona</name>
    <dbReference type="NCBI Taxonomy" id="1008807"/>
    <lineage>
        <taxon>Eukaryota</taxon>
        <taxon>Discoba</taxon>
        <taxon>Heterolobosea</taxon>
        <taxon>Tetramitia</taxon>
        <taxon>Eutetramitia</taxon>
        <taxon>Acrasidae</taxon>
        <taxon>Acrasis</taxon>
    </lineage>
</organism>
<protein>
    <submittedName>
        <fullName evidence="2">Uncharacterized protein</fullName>
    </submittedName>
</protein>
<evidence type="ECO:0000313" key="2">
    <source>
        <dbReference type="EMBL" id="KAL0488650.1"/>
    </source>
</evidence>
<proteinExistence type="predicted"/>
<comment type="caution">
    <text evidence="2">The sequence shown here is derived from an EMBL/GenBank/DDBJ whole genome shotgun (WGS) entry which is preliminary data.</text>
</comment>
<sequence>MGEQTFYNDVVSKLIHDEVALSAQIASTWEQESYEELMPTRDRGNDHPIEGGGLNDEEDEGEYQNQACDNSQTIDNGMSNVNGLDEERFHRNHTIGDNRNNKQPTQSGLELVNQQNQSGNPNRRFYDTLPKILDKSDSIDNYMNRNETIRRHVAKCFEDNDPNSTRKLSQLFVELNEAGELLGLLTNIHKTFFSQSTPQDNQIPGITSLLADQNEFQQQKQQEEVYFDLIPTREELSFGFNGFITERRFSVKNSLAQDQNSREPIVLINRSKFTTGSTVHLPIKLVWNTNFSRHVQNFESPPETLTALIKLPMKNETMIQEIVTLKKQATSSLQIVYIEQVGITITESIRDALIAINNSKVINSVVRFEIELLKNNFLTAPKAFVDFRVANKNMFYDIRAMQFLTNSKINDIIPKKGNSLSNVQLILKTVSDLEVTFTPSKSSLSVWFGNEIARIQSVNWIRGKNVLQVNVLAPLILEGSDRIVFVRVDSVRDPIQFEYIDYSASTSSTALNKRMSAPDSEQPPSVIRRIH</sequence>
<dbReference type="Proteomes" id="UP001431209">
    <property type="component" value="Unassembled WGS sequence"/>
</dbReference>
<evidence type="ECO:0000313" key="3">
    <source>
        <dbReference type="Proteomes" id="UP001431209"/>
    </source>
</evidence>
<feature type="compositionally biased region" description="Basic and acidic residues" evidence="1">
    <location>
        <begin position="38"/>
        <end position="49"/>
    </location>
</feature>
<keyword evidence="3" id="KW-1185">Reference proteome</keyword>
<feature type="region of interest" description="Disordered" evidence="1">
    <location>
        <begin position="38"/>
        <end position="64"/>
    </location>
</feature>
<name>A0AAW2ZGU1_9EUKA</name>
<accession>A0AAW2ZGU1</accession>
<dbReference type="AlphaFoldDB" id="A0AAW2ZGU1"/>